<organism evidence="1 2">
    <name type="scientific">Maricaulis maris (strain MCS10)</name>
    <name type="common">Caulobacter maris</name>
    <dbReference type="NCBI Taxonomy" id="394221"/>
    <lineage>
        <taxon>Bacteria</taxon>
        <taxon>Pseudomonadati</taxon>
        <taxon>Pseudomonadota</taxon>
        <taxon>Alphaproteobacteria</taxon>
        <taxon>Maricaulales</taxon>
        <taxon>Maricaulaceae</taxon>
        <taxon>Maricaulis</taxon>
    </lineage>
</organism>
<keyword evidence="2" id="KW-1185">Reference proteome</keyword>
<dbReference type="AlphaFoldDB" id="Q0AKU8"/>
<proteinExistence type="predicted"/>
<accession>Q0AKU8</accession>
<dbReference type="STRING" id="394221.Mmar10_2814"/>
<sequence length="172" mass="18135">MAPARQAWTARNALGTRGLDVTVKSGLVVARWLLAFGIGAWAINQIMSAADVLAIKFGDAISAGIDPSLIIIVESMGPFLVLLTVANATCYAASTVLLIGRFAAALPVYAAAMVFDLTGWVVYSSNSIYDFWAASTSEPADWVVNGLLMVGLIVMILLRQAGVLPRHVIKAG</sequence>
<dbReference type="HOGENOM" id="CLU_1553434_0_0_5"/>
<reference evidence="1 2" key="1">
    <citation type="submission" date="2006-08" db="EMBL/GenBank/DDBJ databases">
        <title>Complete sequence of Maricaulis maris MCS10.</title>
        <authorList>
            <consortium name="US DOE Joint Genome Institute"/>
            <person name="Copeland A."/>
            <person name="Lucas S."/>
            <person name="Lapidus A."/>
            <person name="Barry K."/>
            <person name="Detter J.C."/>
            <person name="Glavina del Rio T."/>
            <person name="Hammon N."/>
            <person name="Israni S."/>
            <person name="Dalin E."/>
            <person name="Tice H."/>
            <person name="Pitluck S."/>
            <person name="Saunders E."/>
            <person name="Brettin T."/>
            <person name="Bruce D."/>
            <person name="Han C."/>
            <person name="Tapia R."/>
            <person name="Gilna P."/>
            <person name="Schmutz J."/>
            <person name="Larimer F."/>
            <person name="Land M."/>
            <person name="Hauser L."/>
            <person name="Kyrpides N."/>
            <person name="Mikhailova N."/>
            <person name="Viollier P."/>
            <person name="Stephens C."/>
            <person name="Richardson P."/>
        </authorList>
    </citation>
    <scope>NUCLEOTIDE SEQUENCE [LARGE SCALE GENOMIC DNA]</scope>
    <source>
        <strain evidence="1 2">MCS10</strain>
    </source>
</reference>
<dbReference type="Proteomes" id="UP000001964">
    <property type="component" value="Chromosome"/>
</dbReference>
<evidence type="ECO:0008006" key="3">
    <source>
        <dbReference type="Google" id="ProtNLM"/>
    </source>
</evidence>
<name>Q0AKU8_MARMM</name>
<gene>
    <name evidence="1" type="ordered locus">Mmar10_2814</name>
</gene>
<evidence type="ECO:0000313" key="2">
    <source>
        <dbReference type="Proteomes" id="UP000001964"/>
    </source>
</evidence>
<evidence type="ECO:0000313" key="1">
    <source>
        <dbReference type="EMBL" id="ABI67095.1"/>
    </source>
</evidence>
<dbReference type="KEGG" id="mmr:Mmar10_2814"/>
<protein>
    <recommendedName>
        <fullName evidence="3">DoxX family protein</fullName>
    </recommendedName>
</protein>
<dbReference type="EMBL" id="CP000449">
    <property type="protein sequence ID" value="ABI67095.1"/>
    <property type="molecule type" value="Genomic_DNA"/>
</dbReference>